<evidence type="ECO:0000256" key="8">
    <source>
        <dbReference type="ARBA" id="ARBA00031012"/>
    </source>
</evidence>
<dbReference type="GeneID" id="80550115"/>
<dbReference type="GO" id="GO:0003968">
    <property type="term" value="F:RNA-directed RNA polymerase activity"/>
    <property type="evidence" value="ECO:0007669"/>
    <property type="project" value="UniProtKB-KW"/>
</dbReference>
<keyword evidence="3" id="KW-0808">Transferase</keyword>
<keyword evidence="13" id="KW-1185">Reference proteome</keyword>
<feature type="coiled-coil region" evidence="10">
    <location>
        <begin position="347"/>
        <end position="381"/>
    </location>
</feature>
<dbReference type="Gene3D" id="3.40.91.60">
    <property type="match status" value="1"/>
</dbReference>
<dbReference type="Pfam" id="PF15518">
    <property type="entry name" value="L_protein_N"/>
    <property type="match status" value="1"/>
</dbReference>
<evidence type="ECO:0000256" key="9">
    <source>
        <dbReference type="ARBA" id="ARBA00034123"/>
    </source>
</evidence>
<comment type="similarity">
    <text evidence="9">Belongs to the Bunyavirales RNA polymerase family.</text>
</comment>
<keyword evidence="4" id="KW-0378">Hydrolase</keyword>
<dbReference type="CDD" id="cd22349">
    <property type="entry name" value="PDDEXK_RNA_polymerase-like"/>
    <property type="match status" value="1"/>
</dbReference>
<sequence>MEQNLNQLLARINAAKEATIARDIHTDLMQLRHDYFGQEICKSLDIEYRNDVPLERILDEILDDNDIENIPYITPDNYLLVDNTLFIIDYKVSVSMESTTQTLKKYAEKLELIEDYIPYKIEVVVLKIDPYTKQLYISSNTFANLFPNIHLDVNFEPFIDLRNLLLEKFSDDEDFAVMIAHGDFTMTSSWTDESCKELYNHPIYKEFKYSMPVPYRRLFEEAINHNSYKSERWNSFLIKLREYTKASYSDFIEEMSKQIYSTDGNYPKPDRSAILKGWDDMRDRIQGMRTMSDNVSDAKPSAHFIWAEHDTNRSNHNITKLLYLSKSLQQIKGADPIERSYAAIGKMMDFSSHIEEYTELIEKLKNEARLSKRKISDTKLKPTPLGSAQVLWEQQFLFNNDLISKDDKRHFYKKYLGIGGHKQFTNKTMSDLDISQPKILDFDNKDIILAARSLINRTKRHLSSLSNLNYSEHPIMDYMAEIKKCSDDSSNIINQILATNFWACLNDISVIMKNLLSVAQYNKINTFRVVTCANNSVFGFLFPSSDIKSQRSTLLYSIVIIHKMPLIFEGSSLYRTIAFKDGFISISKAIRLDKARCQRLVLSPAMFLQTSLLFKGDNQFLNLMDICTFAFFTSISITKAMLSLTEPARYMMMNALAVSSHVREYIADKFSPYTKTLFSVYVCNLIKVGCLNANAQRENIKLRDVYLNDYEIIQKGVKNEKLLDSIWFPGKVDLKEFITQIYLPFYFNAKGLHEKHHVLVNLAKTIVEIELEQRQIKDIWSSKPKKQTVNLPVFVHALTKNLILDTAKHNHLRHRVESRNNFKRSITTIKTFTSSKSCIEIGDFKDFKTKISTKQQKLLKKEVERTRIACPDLVDEIDHNLKIAHANYNLLRSSVPNYVDFISIKVFDALYKTDKSVLEQFPDTISYAMHTMRTKKDFYFTFFNKEQKTYVDREIFVGEFEAKLCMYVLERIAKERCKLNPEEMISEPGDNKLKILEQRSEIETRYLINQTLAHNKAILAKIDKTPLDETALKRGFRLEINADMSKWSAQDVMYKFFWLFACDPILYPNEKEHILYFLCNYMSKKVLLPDNLMCNLLDQKVVYENDMLKEITNGFRTNSIDVKRNWLQGNFNYVSSYMHTVMMASYKDVLKKTHENAELVVNSLVHSDDNQTSIVLIQDKFPEEVAIHHLLNTFEKICLTFGCQANMKKTYATNFIKEFVSLFNICGEPYSIYGRFILTSVSDCAYLGPYEDLASRISAAQTAIKHGCPASIAWLAIACAQWVTSLTYNMLPNQRNDPAKVLNCSKWEIPIELGGNINAPLYLTALVGLESDRLHFLLNILRKLVKINYIREDVSVQVKNLDELKIIKLSEIELFKLKLIRYLSFDTNLSLNDTMGETCDMKSRSILTPRKFTTSGILKKLTSYRDYQHTTDNPLSLESIYDYMLANPELLVTKGETFDQFKKCILYRYQSKKFRESLSIQNPVQLFIEQILFSHKPTIDYASIFEGTDITPDSLIDEKHNIHGNLTISQTLQALKSDLSRLELTLTDIKLCLTFTILNDPLMTMAANSYIMGIAGDKSERTGLSCCTMPEFRNMRVVHHSPALILRAYAHSNPDQVGADIVEMQRDLLHVENFIKETHIQERMLANMASKEFEGLDKKRFELKELTRFYQTIYNYVKSTEHKVKIFILPHKAYTNIDFCSLLQGNLISDKTYTTIHYIKQIASYTKKAHIKTSPNVEINIAKEAFRVLSFFLDTFLSIDSRIPALRKMIENFTYKTLPLKYLLQLIENSQVRFEFLPLLYRLEKLEQSDLDRYDSLKSDDNITWNQWQVNRTFDKGEIDLVLKGKDKYIHIIGIDDILKIAELHIPTKKNEDIRAVGRKLLNQNHGLRFEKMKSIITEPDNYYICYQKRMRNQYHYCIQSTDYIDFKNNEIRSKLSREQNLMVPVCIVFIAIDIQRSRVLLRSIDYLNNENFEVSRMKITNDEFCTIKRAQMSKMQFFDGPELASTIISINGLMRSPELMNLNYTTITKNSIISLAKIFQCSGNEKLDFQYLADEPMEDLESITLDLEPALTIVHSKRANRLQTFRNAITKIVSDGIIEIEDSLDISQDGFFSATNIGLLEAIIAIIDSIETNEWSTILKNSIHIVFKHYDRDAEFHLFEMPTQFLMNGEPNYTLIKEFILSLPILQNDTWSTIFEHFKQKASAILDTLIMEKKDEGLNKFKTLLKKESKGSFSGMFNFFS</sequence>
<proteinExistence type="inferred from homology"/>
<evidence type="ECO:0000256" key="6">
    <source>
        <dbReference type="ARBA" id="ARBA00030285"/>
    </source>
</evidence>
<accession>A0A0B4ZVA4</accession>
<evidence type="ECO:0000259" key="11">
    <source>
        <dbReference type="PROSITE" id="PS50525"/>
    </source>
</evidence>
<evidence type="ECO:0000256" key="7">
    <source>
        <dbReference type="ARBA" id="ARBA00030436"/>
    </source>
</evidence>
<keyword evidence="12" id="KW-0696">RNA-directed RNA polymerase</keyword>
<dbReference type="InterPro" id="IPR048547">
    <property type="entry name" value="L_thumb_ring_bunyavir"/>
</dbReference>
<dbReference type="Pfam" id="PF04196">
    <property type="entry name" value="Bunya_RdRp"/>
    <property type="match status" value="1"/>
</dbReference>
<reference evidence="12 13" key="1">
    <citation type="journal article" date="2015" name="PLoS ONE">
        <title>Genomic Characterisation of Three Mapputta Group Viruses, a Serogroup of Australian and Papua New Guinean Bunyaviruses Associated with Human Disease.</title>
        <authorList>
            <person name="Gauci P.J."/>
            <person name="McAllister J."/>
            <person name="Mitchell I.R."/>
            <person name="Boyle D.B."/>
            <person name="Bulach D.M."/>
            <person name="Weir R.P."/>
            <person name="Melville L.F."/>
            <person name="Gubala A.J."/>
        </authorList>
    </citation>
    <scope>NUCLEOTIDE SEQUENCE [LARGE SCALE GENOMIC DNA]</scope>
    <source>
        <strain evidence="12">DPP186</strain>
    </source>
</reference>
<dbReference type="GO" id="GO:0016787">
    <property type="term" value="F:hydrolase activity"/>
    <property type="evidence" value="ECO:0007669"/>
    <property type="project" value="UniProtKB-KW"/>
</dbReference>
<evidence type="ECO:0000313" key="12">
    <source>
        <dbReference type="EMBL" id="AJD77610.1"/>
    </source>
</evidence>
<evidence type="ECO:0000256" key="5">
    <source>
        <dbReference type="ARBA" id="ARBA00022842"/>
    </source>
</evidence>
<dbReference type="EMBL" id="KJ481929">
    <property type="protein sequence ID" value="AJD77610.1"/>
    <property type="molecule type" value="Viral_cRNA"/>
</dbReference>
<name>A0A0B4ZVA4_9VIRU</name>
<keyword evidence="12" id="KW-0548">Nucleotidyltransferase</keyword>
<organism evidence="12 13">
    <name type="scientific">Buffalo Creek virus</name>
    <dbReference type="NCBI Taxonomy" id="1590834"/>
    <lineage>
        <taxon>Viruses</taxon>
        <taxon>Riboviria</taxon>
        <taxon>Orthornavirae</taxon>
        <taxon>Negarnaviricota</taxon>
        <taxon>Polyploviricotina</taxon>
        <taxon>Bunyaviricetes</taxon>
        <taxon>Elliovirales</taxon>
        <taxon>Peribunyaviridae</taxon>
        <taxon>Orthobunyavirus</taxon>
        <taxon>Orthobunyavirus buffaloense</taxon>
    </lineage>
</organism>
<dbReference type="EC" id="2.7.7.48" evidence="1"/>
<evidence type="ECO:0000256" key="4">
    <source>
        <dbReference type="ARBA" id="ARBA00022801"/>
    </source>
</evidence>
<dbReference type="KEGG" id="vg:80550115"/>
<dbReference type="GO" id="GO:0006351">
    <property type="term" value="P:DNA-templated transcription"/>
    <property type="evidence" value="ECO:0007669"/>
    <property type="project" value="InterPro"/>
</dbReference>
<evidence type="ECO:0000256" key="1">
    <source>
        <dbReference type="ARBA" id="ARBA00012494"/>
    </source>
</evidence>
<dbReference type="Proteomes" id="UP000171592">
    <property type="component" value="Genome"/>
</dbReference>
<keyword evidence="10" id="KW-0175">Coiled coil</keyword>
<dbReference type="InterPro" id="IPR029124">
    <property type="entry name" value="L_protein_N"/>
</dbReference>
<evidence type="ECO:0000313" key="13">
    <source>
        <dbReference type="Proteomes" id="UP000171592"/>
    </source>
</evidence>
<dbReference type="InterPro" id="IPR007099">
    <property type="entry name" value="RNA-dir_pol_NSvirus"/>
</dbReference>
<dbReference type="RefSeq" id="YP_010839911.1">
    <property type="nucleotide sequence ID" value="NC_078235.1"/>
</dbReference>
<feature type="domain" description="RdRp catalytic" evidence="11">
    <location>
        <begin position="1027"/>
        <end position="1211"/>
    </location>
</feature>
<protein>
    <recommendedName>
        <fullName evidence="2">RNA-directed RNA polymerase L</fullName>
        <ecNumber evidence="1">2.7.7.48</ecNumber>
    </recommendedName>
    <alternativeName>
        <fullName evidence="6">Large structural protein</fullName>
    </alternativeName>
    <alternativeName>
        <fullName evidence="8">Replicase</fullName>
    </alternativeName>
    <alternativeName>
        <fullName evidence="7">Transcriptase</fullName>
    </alternativeName>
</protein>
<dbReference type="Pfam" id="PF21561">
    <property type="entry name" value="L_thumb_ring_vir"/>
    <property type="match status" value="1"/>
</dbReference>
<evidence type="ECO:0000256" key="2">
    <source>
        <dbReference type="ARBA" id="ARBA00018602"/>
    </source>
</evidence>
<dbReference type="PROSITE" id="PS50525">
    <property type="entry name" value="RDRP_SSRNA_NEG_SEG"/>
    <property type="match status" value="1"/>
</dbReference>
<evidence type="ECO:0000256" key="10">
    <source>
        <dbReference type="SAM" id="Coils"/>
    </source>
</evidence>
<evidence type="ECO:0000256" key="3">
    <source>
        <dbReference type="ARBA" id="ARBA00022679"/>
    </source>
</evidence>
<dbReference type="GO" id="GO:0039694">
    <property type="term" value="P:viral RNA genome replication"/>
    <property type="evidence" value="ECO:0007669"/>
    <property type="project" value="InterPro"/>
</dbReference>
<dbReference type="InterPro" id="IPR007322">
    <property type="entry name" value="RNA_pol_bunyavir"/>
</dbReference>
<keyword evidence="5" id="KW-0460">Magnesium</keyword>